<feature type="signal peptide" evidence="5">
    <location>
        <begin position="1"/>
        <end position="23"/>
    </location>
</feature>
<dbReference type="InterPro" id="IPR042178">
    <property type="entry name" value="Serpin_sf_1"/>
</dbReference>
<evidence type="ECO:0000256" key="5">
    <source>
        <dbReference type="SAM" id="SignalP"/>
    </source>
</evidence>
<evidence type="ECO:0000256" key="4">
    <source>
        <dbReference type="RuleBase" id="RU000411"/>
    </source>
</evidence>
<dbReference type="AlphaFoldDB" id="A0A2K8JKZ6"/>
<dbReference type="InterPro" id="IPR042185">
    <property type="entry name" value="Serpin_sf_2"/>
</dbReference>
<feature type="chain" id="PRO_5014901047" evidence="5">
    <location>
        <begin position="24"/>
        <end position="409"/>
    </location>
</feature>
<dbReference type="SUPFAM" id="SSF56574">
    <property type="entry name" value="Serpins"/>
    <property type="match status" value="1"/>
</dbReference>
<evidence type="ECO:0000313" key="7">
    <source>
        <dbReference type="EMBL" id="ATU82401.1"/>
    </source>
</evidence>
<evidence type="ECO:0000256" key="1">
    <source>
        <dbReference type="ARBA" id="ARBA00009500"/>
    </source>
</evidence>
<keyword evidence="3" id="KW-0722">Serine protease inhibitor</keyword>
<dbReference type="SMART" id="SM00093">
    <property type="entry name" value="SERPIN"/>
    <property type="match status" value="1"/>
</dbReference>
<dbReference type="GO" id="GO:0005615">
    <property type="term" value="C:extracellular space"/>
    <property type="evidence" value="ECO:0007669"/>
    <property type="project" value="InterPro"/>
</dbReference>
<dbReference type="InterPro" id="IPR023796">
    <property type="entry name" value="Serpin_dom"/>
</dbReference>
<comment type="similarity">
    <text evidence="1 4">Belongs to the serpin family.</text>
</comment>
<name>A0A2K8JKZ6_9HEMI</name>
<dbReference type="CDD" id="cd19601">
    <property type="entry name" value="serpin42Da-like"/>
    <property type="match status" value="1"/>
</dbReference>
<dbReference type="Gene3D" id="3.30.497.10">
    <property type="entry name" value="Antithrombin, subunit I, domain 2"/>
    <property type="match status" value="1"/>
</dbReference>
<dbReference type="PANTHER" id="PTHR11461">
    <property type="entry name" value="SERINE PROTEASE INHIBITOR, SERPIN"/>
    <property type="match status" value="1"/>
</dbReference>
<feature type="domain" description="Serpin" evidence="6">
    <location>
        <begin position="46"/>
        <end position="405"/>
    </location>
</feature>
<sequence length="409" mass="45667">MVSVLKVLSTCLIFCGVFEFTMSATTQEKAVQSLEALTNGSNKFAINLYQTLIKQKPNENLIVSPTSLMMVLSLAYIGSKGQTAKEIADALGLPSNSEDVLVGYNQLIQDLRNPVLKLVNKIFADSSLQLKEEFQKQATEYFLSAAQNVDFLHNAEVARQTINTWVEDNTNNKIKDLLAPGVVDASTRLVLTNAIHFKANWKLKFDPTETSKENFYVTPDTTVKVDMMHTKDKFGFKHHMELEAKMLQLPYEGDDFRLIVILPDKPDGLANVESKLQTLNLQEEFSSFRKTTVLVGMPKFKMESTIDLEDILIQLGMPSMFSEADFSGIAQGENLQVSKVVQKAFIEVNEEGTEAAAATGMVMSYSLPLLPQRQETFIADHPFISVLIKKNPIISVIFLGRVEKPNINL</sequence>
<evidence type="ECO:0000256" key="2">
    <source>
        <dbReference type="ARBA" id="ARBA00022690"/>
    </source>
</evidence>
<reference evidence="7" key="1">
    <citation type="journal article" date="2018" name="Cell. Mol. Life Sci.">
        <title>Giant fish-killing water bug reveals ancient and dynamic venom evolution in Heteroptera.</title>
        <authorList>
            <person name="Walker A.A."/>
            <person name="Hernandez-Vargas M.J."/>
            <person name="Corzo G."/>
            <person name="Fry B.G."/>
            <person name="King G.F."/>
        </authorList>
    </citation>
    <scope>NUCLEOTIDE SEQUENCE</scope>
</reference>
<dbReference type="Gene3D" id="2.30.39.10">
    <property type="entry name" value="Alpha-1-antitrypsin, domain 1"/>
    <property type="match status" value="1"/>
</dbReference>
<dbReference type="GO" id="GO:0004867">
    <property type="term" value="F:serine-type endopeptidase inhibitor activity"/>
    <property type="evidence" value="ECO:0007669"/>
    <property type="project" value="UniProtKB-KW"/>
</dbReference>
<proteinExistence type="evidence at transcript level"/>
<protein>
    <submittedName>
        <fullName evidence="7">Venom serpin 1</fullName>
    </submittedName>
</protein>
<dbReference type="Pfam" id="PF00079">
    <property type="entry name" value="Serpin"/>
    <property type="match status" value="1"/>
</dbReference>
<keyword evidence="2" id="KW-0646">Protease inhibitor</keyword>
<dbReference type="InterPro" id="IPR000215">
    <property type="entry name" value="Serpin_fam"/>
</dbReference>
<dbReference type="InterPro" id="IPR036186">
    <property type="entry name" value="Serpin_sf"/>
</dbReference>
<keyword evidence="5" id="KW-0732">Signal</keyword>
<accession>A0A2K8JKZ6</accession>
<evidence type="ECO:0000256" key="3">
    <source>
        <dbReference type="ARBA" id="ARBA00022900"/>
    </source>
</evidence>
<dbReference type="EMBL" id="MF683260">
    <property type="protein sequence ID" value="ATU82401.1"/>
    <property type="molecule type" value="mRNA"/>
</dbReference>
<dbReference type="PANTHER" id="PTHR11461:SF211">
    <property type="entry name" value="GH10112P-RELATED"/>
    <property type="match status" value="1"/>
</dbReference>
<evidence type="ECO:0000259" key="6">
    <source>
        <dbReference type="SMART" id="SM00093"/>
    </source>
</evidence>
<organism evidence="7">
    <name type="scientific">Lethocerus distinctifemur</name>
    <dbReference type="NCBI Taxonomy" id="280095"/>
    <lineage>
        <taxon>Eukaryota</taxon>
        <taxon>Metazoa</taxon>
        <taxon>Ecdysozoa</taxon>
        <taxon>Arthropoda</taxon>
        <taxon>Hexapoda</taxon>
        <taxon>Insecta</taxon>
        <taxon>Pterygota</taxon>
        <taxon>Neoptera</taxon>
        <taxon>Paraneoptera</taxon>
        <taxon>Hemiptera</taxon>
        <taxon>Heteroptera</taxon>
        <taxon>Panheteroptera</taxon>
        <taxon>Nepomorpha</taxon>
        <taxon>Belostomatidae</taxon>
        <taxon>Lethocerinae</taxon>
        <taxon>Lethocerus</taxon>
    </lineage>
</organism>